<evidence type="ECO:0000259" key="9">
    <source>
        <dbReference type="PROSITE" id="PS50862"/>
    </source>
</evidence>
<feature type="binding site" evidence="8">
    <location>
        <position position="226"/>
    </location>
    <ligand>
        <name>ATP</name>
        <dbReference type="ChEBI" id="CHEBI:30616"/>
    </ligand>
</feature>
<dbReference type="GO" id="GO:0003676">
    <property type="term" value="F:nucleic acid binding"/>
    <property type="evidence" value="ECO:0007669"/>
    <property type="project" value="InterPro"/>
</dbReference>
<evidence type="ECO:0000256" key="5">
    <source>
        <dbReference type="ARBA" id="ARBA00022840"/>
    </source>
</evidence>
<evidence type="ECO:0000256" key="1">
    <source>
        <dbReference type="ARBA" id="ARBA00006303"/>
    </source>
</evidence>
<keyword evidence="5 8" id="KW-0067">ATP-binding</keyword>
<comment type="subunit">
    <text evidence="8">Homodimer.</text>
</comment>
<dbReference type="AlphaFoldDB" id="A0A4D6YI28"/>
<feature type="binding site" evidence="8">
    <location>
        <position position="485"/>
    </location>
    <ligand>
        <name>L-aspartate</name>
        <dbReference type="ChEBI" id="CHEBI:29991"/>
    </ligand>
</feature>
<dbReference type="InterPro" id="IPR012340">
    <property type="entry name" value="NA-bd_OB-fold"/>
</dbReference>
<dbReference type="NCBIfam" id="NF001750">
    <property type="entry name" value="PRK00476.1"/>
    <property type="match status" value="1"/>
</dbReference>
<dbReference type="HAMAP" id="MF_00044">
    <property type="entry name" value="Asp_tRNA_synth_type1"/>
    <property type="match status" value="1"/>
</dbReference>
<feature type="binding site" evidence="8">
    <location>
        <position position="217"/>
    </location>
    <ligand>
        <name>L-aspartate</name>
        <dbReference type="ChEBI" id="CHEBI:29991"/>
    </ligand>
</feature>
<dbReference type="EMBL" id="CP032999">
    <property type="protein sequence ID" value="QCI26011.1"/>
    <property type="molecule type" value="Genomic_DNA"/>
</dbReference>
<dbReference type="Gene3D" id="3.30.930.10">
    <property type="entry name" value="Bira Bifunctional Protein, Domain 2"/>
    <property type="match status" value="1"/>
</dbReference>
<evidence type="ECO:0000256" key="2">
    <source>
        <dbReference type="ARBA" id="ARBA00022490"/>
    </source>
</evidence>
<feature type="binding site" evidence="8">
    <location>
        <position position="443"/>
    </location>
    <ligand>
        <name>L-aspartate</name>
        <dbReference type="ChEBI" id="CHEBI:29991"/>
    </ligand>
</feature>
<dbReference type="SUPFAM" id="SSF50249">
    <property type="entry name" value="Nucleic acid-binding proteins"/>
    <property type="match status" value="1"/>
</dbReference>
<dbReference type="PRINTS" id="PR01042">
    <property type="entry name" value="TRNASYNTHASP"/>
</dbReference>
<dbReference type="InterPro" id="IPR045864">
    <property type="entry name" value="aa-tRNA-synth_II/BPL/LPL"/>
</dbReference>
<dbReference type="PANTHER" id="PTHR22594">
    <property type="entry name" value="ASPARTYL/LYSYL-TRNA SYNTHETASE"/>
    <property type="match status" value="1"/>
</dbReference>
<dbReference type="PROSITE" id="PS50862">
    <property type="entry name" value="AA_TRNA_LIGASE_II"/>
    <property type="match status" value="1"/>
</dbReference>
<accession>A0A4D6YI28</accession>
<comment type="function">
    <text evidence="8">Catalyzes the attachment of L-aspartate to tRNA(Asp) in a two-step reaction: L-aspartate is first activated by ATP to form Asp-AMP and then transferred to the acceptor end of tRNA(Asp).</text>
</comment>
<dbReference type="Pfam" id="PF01336">
    <property type="entry name" value="tRNA_anti-codon"/>
    <property type="match status" value="1"/>
</dbReference>
<comment type="caution">
    <text evidence="8">Lacks conserved residue(s) required for the propagation of feature annotation.</text>
</comment>
<comment type="subcellular location">
    <subcellularLocation>
        <location evidence="8">Cytoplasm</location>
    </subcellularLocation>
</comment>
<dbReference type="RefSeq" id="WP_158350591.1">
    <property type="nucleotide sequence ID" value="NZ_CP032999.1"/>
</dbReference>
<sequence length="569" mass="66991">MRTKYCGNLTVSDIDKKVTLCGWVDRKRNFGNFIFIDLRDCTGIIQIFFHSKKDEIFQDALKLKNEFCIQISGIVKKRKKNHQNLSMYTGNIEIHATNLNIINISQILPLDINNINEEKVRLKYRYLDLRRSTMFKNLKIRHKIVQYIRKFLNKKKFIDIETPVLVKLTPEGAKNYLVSSRIHQKKYYALSQSPQIFKQLFMIAGIDKYYQIARCFRDEDLRSDRQPEFTQIDIEAAFIDEIYIKQLTESIVKMLWKNFLNYEINTIPCITFQESMKKYGSDKPDLRNPIILHNIKKFIHVNQYNKSVNNEKIVAIIIPQGILKFTQENINDLNQMIKKYNILYHFYIYVKNIYDNQYDIKISDIFFQKKIITNIIHKINSHNNDIILIISGRKEIIYQLFQIIKNYIAKKLDLIKKNNWKPIWITDFPMFQKNQDNSFTTTHHPFTAPKNFDIRHIKNNNLNSIIANSYDLVINGYEIGGGSVRIHDVKIQKMIFEILNISTEKKEDPFHFFINALKYGTPPHAGIALGLDRLVMLLTNNNNIKDVIAFPKTNTSTCLMTGAPSYLIN</sequence>
<feature type="binding site" evidence="8">
    <location>
        <position position="478"/>
    </location>
    <ligand>
        <name>ATP</name>
        <dbReference type="ChEBI" id="CHEBI:30616"/>
    </ligand>
</feature>
<dbReference type="InterPro" id="IPR002312">
    <property type="entry name" value="Asp/Asn-tRNA-synth_IIb"/>
</dbReference>
<keyword evidence="3 8" id="KW-0436">Ligase</keyword>
<gene>
    <name evidence="8 10" type="primary">aspS</name>
    <name evidence="10" type="ORF">D9V78_01095</name>
</gene>
<evidence type="ECO:0000313" key="11">
    <source>
        <dbReference type="Proteomes" id="UP000298685"/>
    </source>
</evidence>
<dbReference type="Pfam" id="PF02938">
    <property type="entry name" value="GAD"/>
    <property type="match status" value="1"/>
</dbReference>
<dbReference type="NCBIfam" id="TIGR00459">
    <property type="entry name" value="aspS_bact"/>
    <property type="match status" value="1"/>
</dbReference>
<dbReference type="InterPro" id="IPR004524">
    <property type="entry name" value="Asp-tRNA-ligase_1"/>
</dbReference>
<feature type="binding site" evidence="8">
    <location>
        <position position="171"/>
    </location>
    <ligand>
        <name>L-aspartate</name>
        <dbReference type="ChEBI" id="CHEBI:29991"/>
    </ligand>
</feature>
<dbReference type="GO" id="GO:0004815">
    <property type="term" value="F:aspartate-tRNA ligase activity"/>
    <property type="evidence" value="ECO:0007669"/>
    <property type="project" value="UniProtKB-UniRule"/>
</dbReference>
<organism evidence="10 11">
    <name type="scientific">Buchnera aphidicola</name>
    <name type="common">Sarucallis kahawaluokalani</name>
    <dbReference type="NCBI Taxonomy" id="1241878"/>
    <lineage>
        <taxon>Bacteria</taxon>
        <taxon>Pseudomonadati</taxon>
        <taxon>Pseudomonadota</taxon>
        <taxon>Gammaproteobacteria</taxon>
        <taxon>Enterobacterales</taxon>
        <taxon>Erwiniaceae</taxon>
        <taxon>Buchnera</taxon>
    </lineage>
</organism>
<dbReference type="CDD" id="cd04317">
    <property type="entry name" value="EcAspRS_like_N"/>
    <property type="match status" value="1"/>
</dbReference>
<evidence type="ECO:0000313" key="10">
    <source>
        <dbReference type="EMBL" id="QCI26011.1"/>
    </source>
</evidence>
<evidence type="ECO:0000256" key="7">
    <source>
        <dbReference type="ARBA" id="ARBA00023146"/>
    </source>
</evidence>
<keyword evidence="6 8" id="KW-0648">Protein biosynthesis</keyword>
<dbReference type="OrthoDB" id="9762036at2"/>
<dbReference type="InterPro" id="IPR006195">
    <property type="entry name" value="aa-tRNA-synth_II"/>
</dbReference>
<name>A0A4D6YI28_9GAMM</name>
<evidence type="ECO:0000256" key="8">
    <source>
        <dbReference type="HAMAP-Rule" id="MF_00044"/>
    </source>
</evidence>
<dbReference type="Gene3D" id="3.30.1360.30">
    <property type="entry name" value="GAD-like domain"/>
    <property type="match status" value="1"/>
</dbReference>
<dbReference type="SUPFAM" id="SSF55261">
    <property type="entry name" value="GAD domain-like"/>
    <property type="match status" value="1"/>
</dbReference>
<dbReference type="Pfam" id="PF00152">
    <property type="entry name" value="tRNA-synt_2"/>
    <property type="match status" value="1"/>
</dbReference>
<dbReference type="GO" id="GO:0005737">
    <property type="term" value="C:cytoplasm"/>
    <property type="evidence" value="ECO:0007669"/>
    <property type="project" value="UniProtKB-SubCell"/>
</dbReference>
<feature type="binding site" evidence="8">
    <location>
        <begin position="217"/>
        <end position="219"/>
    </location>
    <ligand>
        <name>ATP</name>
        <dbReference type="ChEBI" id="CHEBI:30616"/>
    </ligand>
</feature>
<dbReference type="EC" id="6.1.1.12" evidence="8"/>
<evidence type="ECO:0000256" key="6">
    <source>
        <dbReference type="ARBA" id="ARBA00022917"/>
    </source>
</evidence>
<comment type="catalytic activity">
    <reaction evidence="8">
        <text>tRNA(Asp) + L-aspartate + ATP = L-aspartyl-tRNA(Asp) + AMP + diphosphate</text>
        <dbReference type="Rhea" id="RHEA:19649"/>
        <dbReference type="Rhea" id="RHEA-COMP:9660"/>
        <dbReference type="Rhea" id="RHEA-COMP:9678"/>
        <dbReference type="ChEBI" id="CHEBI:29991"/>
        <dbReference type="ChEBI" id="CHEBI:30616"/>
        <dbReference type="ChEBI" id="CHEBI:33019"/>
        <dbReference type="ChEBI" id="CHEBI:78442"/>
        <dbReference type="ChEBI" id="CHEBI:78516"/>
        <dbReference type="ChEBI" id="CHEBI:456215"/>
        <dbReference type="EC" id="6.1.1.12"/>
    </reaction>
</comment>
<evidence type="ECO:0000256" key="3">
    <source>
        <dbReference type="ARBA" id="ARBA00022598"/>
    </source>
</evidence>
<dbReference type="InterPro" id="IPR004365">
    <property type="entry name" value="NA-bd_OB_tRNA"/>
</dbReference>
<proteinExistence type="inferred from homology"/>
<dbReference type="Gene3D" id="2.40.50.140">
    <property type="entry name" value="Nucleic acid-binding proteins"/>
    <property type="match status" value="1"/>
</dbReference>
<feature type="region of interest" description="Aspartate" evidence="8">
    <location>
        <begin position="195"/>
        <end position="198"/>
    </location>
</feature>
<keyword evidence="2 8" id="KW-0963">Cytoplasm</keyword>
<comment type="similarity">
    <text evidence="1 8">Belongs to the class-II aminoacyl-tRNA synthetase family. Type 1 subfamily.</text>
</comment>
<dbReference type="InterPro" id="IPR029351">
    <property type="entry name" value="GAD_dom"/>
</dbReference>
<dbReference type="SUPFAM" id="SSF55681">
    <property type="entry name" value="Class II aaRS and biotin synthetases"/>
    <property type="match status" value="1"/>
</dbReference>
<reference evidence="10 11" key="1">
    <citation type="submission" date="2018-10" db="EMBL/GenBank/DDBJ databases">
        <title>Comparative functional genomics of the obligate endosymbiont Buchnera aphidicola.</title>
        <authorList>
            <person name="Chong R.A."/>
        </authorList>
    </citation>
    <scope>NUCLEOTIDE SEQUENCE [LARGE SCALE GENOMIC DNA]</scope>
    <source>
        <strain evidence="10 11">Ska</strain>
    </source>
</reference>
<evidence type="ECO:0000256" key="4">
    <source>
        <dbReference type="ARBA" id="ARBA00022741"/>
    </source>
</evidence>
<dbReference type="InterPro" id="IPR047089">
    <property type="entry name" value="Asp-tRNA-ligase_1_N"/>
</dbReference>
<dbReference type="InterPro" id="IPR004115">
    <property type="entry name" value="GAD-like_sf"/>
</dbReference>
<feature type="domain" description="Aminoacyl-transfer RNA synthetases class-II family profile" evidence="9">
    <location>
        <begin position="138"/>
        <end position="551"/>
    </location>
</feature>
<keyword evidence="7 8" id="KW-0030">Aminoacyl-tRNA synthetase</keyword>
<dbReference type="GO" id="GO:0005524">
    <property type="term" value="F:ATP binding"/>
    <property type="evidence" value="ECO:0007669"/>
    <property type="project" value="UniProtKB-UniRule"/>
</dbReference>
<dbReference type="InterPro" id="IPR004364">
    <property type="entry name" value="Aa-tRNA-synt_II"/>
</dbReference>
<dbReference type="PANTHER" id="PTHR22594:SF5">
    <property type="entry name" value="ASPARTATE--TRNA LIGASE, MITOCHONDRIAL"/>
    <property type="match status" value="1"/>
</dbReference>
<feature type="binding site" evidence="8">
    <location>
        <begin position="530"/>
        <end position="533"/>
    </location>
    <ligand>
        <name>ATP</name>
        <dbReference type="ChEBI" id="CHEBI:30616"/>
    </ligand>
</feature>
<dbReference type="GO" id="GO:0006422">
    <property type="term" value="P:aspartyl-tRNA aminoacylation"/>
    <property type="evidence" value="ECO:0007669"/>
    <property type="project" value="UniProtKB-UniRule"/>
</dbReference>
<keyword evidence="4 8" id="KW-0547">Nucleotide-binding</keyword>
<dbReference type="Proteomes" id="UP000298685">
    <property type="component" value="Chromosome"/>
</dbReference>
<protein>
    <recommendedName>
        <fullName evidence="8">Aspartate--tRNA ligase</fullName>
        <ecNumber evidence="8">6.1.1.12</ecNumber>
    </recommendedName>
    <alternativeName>
        <fullName evidence="8">Aspartyl-tRNA synthetase</fullName>
        <shortName evidence="8">AspRS</shortName>
    </alternativeName>
</protein>